<evidence type="ECO:0000313" key="2">
    <source>
        <dbReference type="EMBL" id="QPG07629.1"/>
    </source>
</evidence>
<feature type="region of interest" description="Disordered" evidence="1">
    <location>
        <begin position="1"/>
        <end position="55"/>
    </location>
</feature>
<accession>A0A7S9E130</accession>
<dbReference type="EMBL" id="CP064820">
    <property type="protein sequence ID" value="QPG07629.1"/>
    <property type="molecule type" value="Genomic_DNA"/>
</dbReference>
<evidence type="ECO:0000256" key="1">
    <source>
        <dbReference type="SAM" id="MobiDB-lite"/>
    </source>
</evidence>
<proteinExistence type="predicted"/>
<reference evidence="2 3" key="1">
    <citation type="submission" date="2020-11" db="EMBL/GenBank/DDBJ databases">
        <title>Whole Genome sequence of MDR strain of Klebsiella pneumoniae K219 isolated from sputum.</title>
        <authorList>
            <person name="Aditi B.P."/>
            <person name="Mahalakshmi K."/>
            <person name="Naveen Kumar V."/>
        </authorList>
    </citation>
    <scope>NUCLEOTIDE SEQUENCE [LARGE SCALE GENOMIC DNA]</scope>
    <source>
        <strain evidence="2 3">K219</strain>
    </source>
</reference>
<feature type="compositionally biased region" description="Low complexity" evidence="1">
    <location>
        <begin position="7"/>
        <end position="16"/>
    </location>
</feature>
<dbReference type="Proteomes" id="UP000594592">
    <property type="component" value="Chromosome"/>
</dbReference>
<feature type="compositionally biased region" description="Low complexity" evidence="1">
    <location>
        <begin position="29"/>
        <end position="39"/>
    </location>
</feature>
<evidence type="ECO:0000313" key="3">
    <source>
        <dbReference type="Proteomes" id="UP000594592"/>
    </source>
</evidence>
<gene>
    <name evidence="2" type="ORF">IUJ34_02725</name>
</gene>
<sequence>MTAEPVGPASAAPPGGEQQSGCLSLCRMAASPYPAYGPAGDRGTRRPGKRSAAGR</sequence>
<protein>
    <submittedName>
        <fullName evidence="2">Uncharacterized protein</fullName>
    </submittedName>
</protein>
<dbReference type="AlphaFoldDB" id="A0A7S9E130"/>
<name>A0A7S9E130_KLEPN</name>
<organism evidence="2 3">
    <name type="scientific">Klebsiella pneumoniae subsp. pneumoniae</name>
    <dbReference type="NCBI Taxonomy" id="72407"/>
    <lineage>
        <taxon>Bacteria</taxon>
        <taxon>Pseudomonadati</taxon>
        <taxon>Pseudomonadota</taxon>
        <taxon>Gammaproteobacteria</taxon>
        <taxon>Enterobacterales</taxon>
        <taxon>Enterobacteriaceae</taxon>
        <taxon>Klebsiella/Raoultella group</taxon>
        <taxon>Klebsiella</taxon>
        <taxon>Klebsiella pneumoniae complex</taxon>
    </lineage>
</organism>